<evidence type="ECO:0000256" key="2">
    <source>
        <dbReference type="ARBA" id="ARBA00023125"/>
    </source>
</evidence>
<protein>
    <recommendedName>
        <fullName evidence="5">DNA methylase adenine-specific domain-containing protein</fullName>
    </recommendedName>
</protein>
<organism evidence="3 4">
    <name type="scientific">Sphingomonas kaistensis</name>
    <dbReference type="NCBI Taxonomy" id="298708"/>
    <lineage>
        <taxon>Bacteria</taxon>
        <taxon>Pseudomonadati</taxon>
        <taxon>Pseudomonadota</taxon>
        <taxon>Alphaproteobacteria</taxon>
        <taxon>Sphingomonadales</taxon>
        <taxon>Sphingomonadaceae</taxon>
        <taxon>Sphingomonas</taxon>
    </lineage>
</organism>
<dbReference type="Proteomes" id="UP001382935">
    <property type="component" value="Chromosome"/>
</dbReference>
<evidence type="ECO:0000313" key="4">
    <source>
        <dbReference type="Proteomes" id="UP001382935"/>
    </source>
</evidence>
<evidence type="ECO:0008006" key="5">
    <source>
        <dbReference type="Google" id="ProtNLM"/>
    </source>
</evidence>
<keyword evidence="4" id="KW-1185">Reference proteome</keyword>
<dbReference type="InterPro" id="IPR029063">
    <property type="entry name" value="SAM-dependent_MTases_sf"/>
</dbReference>
<dbReference type="RefSeq" id="WP_338503682.1">
    <property type="nucleotide sequence ID" value="NZ_CP145607.1"/>
</dbReference>
<keyword evidence="2" id="KW-0238">DNA-binding</keyword>
<gene>
    <name evidence="3" type="ORF">V6R86_08430</name>
</gene>
<evidence type="ECO:0000313" key="3">
    <source>
        <dbReference type="EMBL" id="WWM70697.1"/>
    </source>
</evidence>
<reference evidence="3 4" key="1">
    <citation type="submission" date="2024-02" db="EMBL/GenBank/DDBJ databases">
        <title>Full genome sequence of Sphingomonas kaistensis.</title>
        <authorList>
            <person name="Poletto B.L."/>
            <person name="Silva G."/>
            <person name="Galante D."/>
            <person name="Campos K.R."/>
            <person name="Santos M.B.N."/>
            <person name="Sacchi C.T."/>
        </authorList>
    </citation>
    <scope>NUCLEOTIDE SEQUENCE [LARGE SCALE GENOMIC DNA]</scope>
    <source>
        <strain evidence="3 4">MA4R</strain>
    </source>
</reference>
<proteinExistence type="predicted"/>
<dbReference type="Gene3D" id="3.90.220.20">
    <property type="entry name" value="DNA methylase specificity domains"/>
    <property type="match status" value="1"/>
</dbReference>
<dbReference type="InterPro" id="IPR044946">
    <property type="entry name" value="Restrct_endonuc_typeI_TRD_sf"/>
</dbReference>
<dbReference type="Gene3D" id="3.40.50.150">
    <property type="entry name" value="Vaccinia Virus protein VP39"/>
    <property type="match status" value="1"/>
</dbReference>
<accession>A0ABZ2G4B2</accession>
<dbReference type="SUPFAM" id="SSF116734">
    <property type="entry name" value="DNA methylase specificity domain"/>
    <property type="match status" value="1"/>
</dbReference>
<evidence type="ECO:0000256" key="1">
    <source>
        <dbReference type="ARBA" id="ARBA00022747"/>
    </source>
</evidence>
<name>A0ABZ2G4B2_9SPHN</name>
<keyword evidence="1" id="KW-0680">Restriction system</keyword>
<sequence length="593" mass="64413">MQRVDLNHECWGVRGRVDDYAICAAAFLAAQQLLGRHARTEAPFAALTALGSALPQGEDFDGGALARAWLLNPPIRRLDEALLRQISSAISRGVDPDYGPACLSVASHILTILNLHLGTGGVLSPTLAELMIAGSPVERGQSVACAFPQASHLALRLAVSNPVRFFAGNEIVAITSALLGIGTRSGLSVDVRDPLSRSAFGSRRSELSCWSSSEVEHLFSLPPLGKRYDLGDGGGPKRAEVLQFEELDDLWSKTMITVVTDGFLHRSSGQERRIREMILRRSNAVVTSLPAGVCGAGRETNSTLLIFGRDEPGEVVFHDGRRLAESVARPTQQHLLAHLAALPAMLGESPERHRSVPTAEIEAEAFNLSVERYLGASPPGPSTRPRRSIPMRLDIVAEVIRPQAAKTLPAEVEESFEAHELTTADIVDGGVTRPSKLVRFSLADRDRVSRSAVQSRDIVVCVKGRVGLVGMVPDLRKDGRPWVISQSFAIVRARVEPRSDLSLILAALLTAPGVIDRLQALAGGTSVQMLQMADLRAFEVPMPIAFEEADALEGIREIEKMRWQVEELCQAIRRKQQTVWTTLWGVPAETVKL</sequence>
<dbReference type="SUPFAM" id="SSF53335">
    <property type="entry name" value="S-adenosyl-L-methionine-dependent methyltransferases"/>
    <property type="match status" value="1"/>
</dbReference>
<dbReference type="EMBL" id="CP145607">
    <property type="protein sequence ID" value="WWM70697.1"/>
    <property type="molecule type" value="Genomic_DNA"/>
</dbReference>